<feature type="transmembrane region" description="Helical" evidence="1">
    <location>
        <begin position="128"/>
        <end position="148"/>
    </location>
</feature>
<gene>
    <name evidence="3" type="ORF">ACHIPV_27415</name>
    <name evidence="2" type="ORF">ACHIRB_18815</name>
</gene>
<evidence type="ECO:0000313" key="5">
    <source>
        <dbReference type="Proteomes" id="UP001609219"/>
    </source>
</evidence>
<organism evidence="2 5">
    <name type="scientific">Antrihabitans spumae</name>
    <dbReference type="NCBI Taxonomy" id="3373370"/>
    <lineage>
        <taxon>Bacteria</taxon>
        <taxon>Bacillati</taxon>
        <taxon>Actinomycetota</taxon>
        <taxon>Actinomycetes</taxon>
        <taxon>Mycobacteriales</taxon>
        <taxon>Nocardiaceae</taxon>
        <taxon>Antrihabitans</taxon>
    </lineage>
</organism>
<keyword evidence="1" id="KW-0472">Membrane</keyword>
<dbReference type="EMBL" id="JBIMSN010000083">
    <property type="protein sequence ID" value="MFH5230603.1"/>
    <property type="molecule type" value="Genomic_DNA"/>
</dbReference>
<protein>
    <recommendedName>
        <fullName evidence="6">Adenylate cyclase</fullName>
    </recommendedName>
</protein>
<evidence type="ECO:0000313" key="4">
    <source>
        <dbReference type="Proteomes" id="UP001609176"/>
    </source>
</evidence>
<proteinExistence type="predicted"/>
<dbReference type="Proteomes" id="UP001609176">
    <property type="component" value="Unassembled WGS sequence"/>
</dbReference>
<sequence length="158" mass="16932">MLRQRHQRVRAAAPLGSTLLGSPSESSGIQRVRVQLLVTGLLVVTNLVGSAIVIALVSVVIPGPNVLAGEFALVTFVIVPSYIACAFIIGVVWTTRIGIRELNWAIEDRPPTRSEQVKALTMPWRLTVIQLLMWIGGAIVGTVGLGLIDVSTIPGVYQ</sequence>
<name>A0ABW7K8A8_9NOCA</name>
<dbReference type="RefSeq" id="WP_395126347.1">
    <property type="nucleotide sequence ID" value="NZ_JBIMSN010000083.1"/>
</dbReference>
<dbReference type="EMBL" id="JBIMSP010000083">
    <property type="protein sequence ID" value="MFH5245575.1"/>
    <property type="molecule type" value="Genomic_DNA"/>
</dbReference>
<evidence type="ECO:0000313" key="3">
    <source>
        <dbReference type="EMBL" id="MFH5245575.1"/>
    </source>
</evidence>
<comment type="caution">
    <text evidence="2">The sequence shown here is derived from an EMBL/GenBank/DDBJ whole genome shotgun (WGS) entry which is preliminary data.</text>
</comment>
<accession>A0ABW7K8A8</accession>
<feature type="transmembrane region" description="Helical" evidence="1">
    <location>
        <begin position="73"/>
        <end position="93"/>
    </location>
</feature>
<feature type="transmembrane region" description="Helical" evidence="1">
    <location>
        <begin position="36"/>
        <end position="61"/>
    </location>
</feature>
<keyword evidence="1" id="KW-0812">Transmembrane</keyword>
<evidence type="ECO:0000313" key="2">
    <source>
        <dbReference type="EMBL" id="MFH5230603.1"/>
    </source>
</evidence>
<dbReference type="Proteomes" id="UP001609219">
    <property type="component" value="Unassembled WGS sequence"/>
</dbReference>
<keyword evidence="1" id="KW-1133">Transmembrane helix</keyword>
<reference evidence="4 5" key="1">
    <citation type="submission" date="2024-10" db="EMBL/GenBank/DDBJ databases">
        <authorList>
            <person name="Riesco R."/>
        </authorList>
    </citation>
    <scope>NUCLEOTIDE SEQUENCE [LARGE SCALE GENOMIC DNA]</scope>
    <source>
        <strain evidence="3 4">NCIMB 15448</strain>
        <strain evidence="2 5">NCIMB 15450</strain>
    </source>
</reference>
<keyword evidence="5" id="KW-1185">Reference proteome</keyword>
<evidence type="ECO:0008006" key="6">
    <source>
        <dbReference type="Google" id="ProtNLM"/>
    </source>
</evidence>
<evidence type="ECO:0000256" key="1">
    <source>
        <dbReference type="SAM" id="Phobius"/>
    </source>
</evidence>